<dbReference type="GO" id="GO:0000387">
    <property type="term" value="P:spliceosomal snRNP assembly"/>
    <property type="evidence" value="ECO:0007669"/>
    <property type="project" value="InterPro"/>
</dbReference>
<sequence>MDAAPAFDHSSDSNDEEEFGLFQALPVADVAVDESAWEFLPQSVEEYLARVRQEAKRIPNVVTSHIDPRNYDGERTAAVPLEAQSAALKVPQTAFTKALLEFLGVRLKLQQALLEQGRQKLGASLPPRQDSGAWKAFCLRQGGGISSDNLRAPSRALLLLTIDQGAVNRLLRWQVSWISEEPGLMLQCSQWLFGLMAVLEKPVHKETCAQLRLLLRLCSQQQSEGAEVAAVSQVLAVIAGAFFRQDESLILQGAQYLE</sequence>
<dbReference type="PANTHER" id="PTHR12794:SF0">
    <property type="entry name" value="GEM-ASSOCIATED PROTEIN 2"/>
    <property type="match status" value="1"/>
</dbReference>
<dbReference type="PANTHER" id="PTHR12794">
    <property type="entry name" value="GEMIN2"/>
    <property type="match status" value="1"/>
</dbReference>
<dbReference type="InterPro" id="IPR035426">
    <property type="entry name" value="Gemin2/Brr1"/>
</dbReference>
<protein>
    <recommendedName>
        <fullName evidence="6">Gem-associated protein 2</fullName>
    </recommendedName>
</protein>
<evidence type="ECO:0000256" key="6">
    <source>
        <dbReference type="ARBA" id="ARBA00047179"/>
    </source>
</evidence>
<dbReference type="PIRSF" id="PIRSF038038">
    <property type="entry name" value="SMN_Gemin2"/>
    <property type="match status" value="1"/>
</dbReference>
<comment type="similarity">
    <text evidence="5">Belongs to the gemin-2 family.</text>
</comment>
<evidence type="ECO:0000256" key="3">
    <source>
        <dbReference type="ARBA" id="ARBA00022664"/>
    </source>
</evidence>
<evidence type="ECO:0000256" key="2">
    <source>
        <dbReference type="ARBA" id="ARBA00022490"/>
    </source>
</evidence>
<comment type="caution">
    <text evidence="7">The sequence shown here is derived from an EMBL/GenBank/DDBJ whole genome shotgun (WGS) entry which is preliminary data.</text>
</comment>
<evidence type="ECO:0000313" key="7">
    <source>
        <dbReference type="EMBL" id="KAK9844908.1"/>
    </source>
</evidence>
<dbReference type="Gene3D" id="1.20.58.1070">
    <property type="match status" value="1"/>
</dbReference>
<dbReference type="GO" id="GO:0005681">
    <property type="term" value="C:spliceosomal complex"/>
    <property type="evidence" value="ECO:0007669"/>
    <property type="project" value="InterPro"/>
</dbReference>
<dbReference type="GO" id="GO:0000245">
    <property type="term" value="P:spliceosomal complex assembly"/>
    <property type="evidence" value="ECO:0007669"/>
    <property type="project" value="InterPro"/>
</dbReference>
<keyword evidence="2" id="KW-0963">Cytoplasm</keyword>
<name>A0AAW1SHH7_9CHLO</name>
<dbReference type="EMBL" id="JALJOS010000001">
    <property type="protein sequence ID" value="KAK9844908.1"/>
    <property type="molecule type" value="Genomic_DNA"/>
</dbReference>
<accession>A0AAW1SHH7</accession>
<comment type="subcellular location">
    <subcellularLocation>
        <location evidence="1">Cytoplasm</location>
    </subcellularLocation>
</comment>
<keyword evidence="3" id="KW-0507">mRNA processing</keyword>
<keyword evidence="4" id="KW-0508">mRNA splicing</keyword>
<evidence type="ECO:0000256" key="5">
    <source>
        <dbReference type="ARBA" id="ARBA00025758"/>
    </source>
</evidence>
<dbReference type="AlphaFoldDB" id="A0AAW1SHH7"/>
<dbReference type="Proteomes" id="UP001438707">
    <property type="component" value="Unassembled WGS sequence"/>
</dbReference>
<gene>
    <name evidence="7" type="ORF">WJX74_008551</name>
</gene>
<keyword evidence="8" id="KW-1185">Reference proteome</keyword>
<organism evidence="7 8">
    <name type="scientific">Apatococcus lobatus</name>
    <dbReference type="NCBI Taxonomy" id="904363"/>
    <lineage>
        <taxon>Eukaryota</taxon>
        <taxon>Viridiplantae</taxon>
        <taxon>Chlorophyta</taxon>
        <taxon>core chlorophytes</taxon>
        <taxon>Trebouxiophyceae</taxon>
        <taxon>Chlorellales</taxon>
        <taxon>Chlorellaceae</taxon>
        <taxon>Apatococcus</taxon>
    </lineage>
</organism>
<dbReference type="InterPro" id="IPR017364">
    <property type="entry name" value="GEMIN2"/>
</dbReference>
<proteinExistence type="inferred from homology"/>
<evidence type="ECO:0000313" key="8">
    <source>
        <dbReference type="Proteomes" id="UP001438707"/>
    </source>
</evidence>
<evidence type="ECO:0000256" key="4">
    <source>
        <dbReference type="ARBA" id="ARBA00023187"/>
    </source>
</evidence>
<evidence type="ECO:0000256" key="1">
    <source>
        <dbReference type="ARBA" id="ARBA00004496"/>
    </source>
</evidence>
<dbReference type="Pfam" id="PF04938">
    <property type="entry name" value="SIP1"/>
    <property type="match status" value="1"/>
</dbReference>
<dbReference type="GO" id="GO:0032797">
    <property type="term" value="C:SMN complex"/>
    <property type="evidence" value="ECO:0007669"/>
    <property type="project" value="TreeGrafter"/>
</dbReference>
<reference evidence="7 8" key="1">
    <citation type="journal article" date="2024" name="Nat. Commun.">
        <title>Phylogenomics reveals the evolutionary origins of lichenization in chlorophyte algae.</title>
        <authorList>
            <person name="Puginier C."/>
            <person name="Libourel C."/>
            <person name="Otte J."/>
            <person name="Skaloud P."/>
            <person name="Haon M."/>
            <person name="Grisel S."/>
            <person name="Petersen M."/>
            <person name="Berrin J.G."/>
            <person name="Delaux P.M."/>
            <person name="Dal Grande F."/>
            <person name="Keller J."/>
        </authorList>
    </citation>
    <scope>NUCLEOTIDE SEQUENCE [LARGE SCALE GENOMIC DNA]</scope>
    <source>
        <strain evidence="7 8">SAG 2145</strain>
    </source>
</reference>